<evidence type="ECO:0000256" key="3">
    <source>
        <dbReference type="SAM" id="MobiDB-lite"/>
    </source>
</evidence>
<dbReference type="SUPFAM" id="SSF53448">
    <property type="entry name" value="Nucleotide-diphospho-sugar transferases"/>
    <property type="match status" value="1"/>
</dbReference>
<dbReference type="Gene3D" id="3.90.550.10">
    <property type="entry name" value="Spore Coat Polysaccharide Biosynthesis Protein SpsA, Chain A"/>
    <property type="match status" value="1"/>
</dbReference>
<keyword evidence="2" id="KW-0808">Transferase</keyword>
<evidence type="ECO:0000256" key="1">
    <source>
        <dbReference type="ARBA" id="ARBA00022676"/>
    </source>
</evidence>
<reference evidence="5 6" key="1">
    <citation type="submission" date="2021-01" db="EMBL/GenBank/DDBJ databases">
        <title>Belnapia mucosa sp. nov. and Belnapia arida sp. nov., isolated from the Tabernas Desert (Almeria, Spain).</title>
        <authorList>
            <person name="Molina-Menor E."/>
            <person name="Vidal-Verdu A."/>
            <person name="Calonge A."/>
            <person name="Satari L."/>
            <person name="Pereto Magraner J."/>
            <person name="Porcar Miralles M."/>
        </authorList>
    </citation>
    <scope>NUCLEOTIDE SEQUENCE [LARGE SCALE GENOMIC DNA]</scope>
    <source>
        <strain evidence="5 6">T6</strain>
    </source>
</reference>
<sequence length="892" mass="96651">MQLRTPPRDAGDLPLEARSADEIGVAVIIPAYRQPGLLPEAILSVLEQQGPVLAAAIVVDDGCPEPETARTALDFAAAYPGRVFLLRRRNGGLSAARNTGIDFALSAFPACRALHFLDADNRLHPHVLARALAALDAAPPGIGWVYPDIDEFGGHAHWTTGGDFSVLQMLTCNYCDAGSVIRREMAEAGLRFDESMRDGFEDWDFWLSAAGRGWRGQHLPAAGFLYRRRPESMLAASERLRPLLLGQLQRKHAALLTPRRLLALEAEEAPRFALHTPDEGAVRLVVDPGTPGHSLTPAAARERLLAAMERPAAAQHPEMLCFTEAATLDLLAKAGVLHMVFWWAERLLREAQVVALEIVPTQEPVLALERPGRADGHVAGAPLLLARSQVLWEAAGDPSPRWIESLQDPQPQPITALLRLHLPMEAPVSSPIALRLLLLEVAALARLRRQRSALPAGWKQEYRTPRGRMAAEAQALAGLGPILPRLPQPGRREIGFLLPLFSFAGLEKVVLNQAALLRSRGWRTHLIVLGTGRIQRGADFTRSFDSVLLIDGLGENAVAWEGGYFGAGVSHFGGSAAARDVLGVLAGLDVVVNVHSLAGQALMAPLRRLGVRTFGGLHLIEHGPHGEPRGTPHVQAAYEHAYDGIMVISEQLRDWCVGAGIPPRKLHLVRNAPGYPTRPARVAAALAARQRHRHRPLQVLFLGRLDWQKGLDRLAEMISRGDAGLRWRIVGRAVLEEGPAPELGVPVEPPVFRPEELDELYAWADVLVVPSRFEGVPLVVLEAQRMGCAVIATDVGAVAEVIRDGEDGILVPHHQPEEAIIAGFVAALARLAADRAGLQAMGAAAAARVARAGWAQTMQDFLAHLDTLVPPEIPARPLPERRTMTHATDVPA</sequence>
<dbReference type="SUPFAM" id="SSF53756">
    <property type="entry name" value="UDP-Glycosyltransferase/glycogen phosphorylase"/>
    <property type="match status" value="1"/>
</dbReference>
<feature type="domain" description="Glycosyltransferase 2-like" evidence="4">
    <location>
        <begin position="27"/>
        <end position="142"/>
    </location>
</feature>
<evidence type="ECO:0000259" key="4">
    <source>
        <dbReference type="Pfam" id="PF00535"/>
    </source>
</evidence>
<dbReference type="Gene3D" id="3.40.50.2000">
    <property type="entry name" value="Glycogen Phosphorylase B"/>
    <property type="match status" value="2"/>
</dbReference>
<dbReference type="InterPro" id="IPR029044">
    <property type="entry name" value="Nucleotide-diphossugar_trans"/>
</dbReference>
<dbReference type="EMBL" id="JAEUXJ010000007">
    <property type="protein sequence ID" value="MBL6457027.1"/>
    <property type="molecule type" value="Genomic_DNA"/>
</dbReference>
<name>A0ABS1V6S2_9PROT</name>
<dbReference type="PANTHER" id="PTHR12526">
    <property type="entry name" value="GLYCOSYLTRANSFERASE"/>
    <property type="match status" value="1"/>
</dbReference>
<dbReference type="CDD" id="cd00761">
    <property type="entry name" value="Glyco_tranf_GTA_type"/>
    <property type="match status" value="1"/>
</dbReference>
<dbReference type="RefSeq" id="WP_202826770.1">
    <property type="nucleotide sequence ID" value="NZ_JAEUXJ010000007.1"/>
</dbReference>
<evidence type="ECO:0000313" key="5">
    <source>
        <dbReference type="EMBL" id="MBL6457027.1"/>
    </source>
</evidence>
<organism evidence="5 6">
    <name type="scientific">Belnapia mucosa</name>
    <dbReference type="NCBI Taxonomy" id="2804532"/>
    <lineage>
        <taxon>Bacteria</taxon>
        <taxon>Pseudomonadati</taxon>
        <taxon>Pseudomonadota</taxon>
        <taxon>Alphaproteobacteria</taxon>
        <taxon>Acetobacterales</taxon>
        <taxon>Roseomonadaceae</taxon>
        <taxon>Belnapia</taxon>
    </lineage>
</organism>
<dbReference type="InterPro" id="IPR001173">
    <property type="entry name" value="Glyco_trans_2-like"/>
</dbReference>
<dbReference type="Pfam" id="PF13692">
    <property type="entry name" value="Glyco_trans_1_4"/>
    <property type="match status" value="1"/>
</dbReference>
<accession>A0ABS1V6S2</accession>
<keyword evidence="1" id="KW-0328">Glycosyltransferase</keyword>
<comment type="caution">
    <text evidence="5">The sequence shown here is derived from an EMBL/GenBank/DDBJ whole genome shotgun (WGS) entry which is preliminary data.</text>
</comment>
<dbReference type="Pfam" id="PF00535">
    <property type="entry name" value="Glycos_transf_2"/>
    <property type="match status" value="1"/>
</dbReference>
<gene>
    <name evidence="5" type="ORF">JMJ55_16955</name>
</gene>
<protein>
    <submittedName>
        <fullName evidence="5">Glycosyltransferase</fullName>
    </submittedName>
</protein>
<dbReference type="CDD" id="cd03801">
    <property type="entry name" value="GT4_PimA-like"/>
    <property type="match status" value="1"/>
</dbReference>
<dbReference type="PANTHER" id="PTHR12526:SF510">
    <property type="entry name" value="D-INOSITOL 3-PHOSPHATE GLYCOSYLTRANSFERASE"/>
    <property type="match status" value="1"/>
</dbReference>
<dbReference type="Proteomes" id="UP000606490">
    <property type="component" value="Unassembled WGS sequence"/>
</dbReference>
<feature type="region of interest" description="Disordered" evidence="3">
    <location>
        <begin position="873"/>
        <end position="892"/>
    </location>
</feature>
<keyword evidence="6" id="KW-1185">Reference proteome</keyword>
<evidence type="ECO:0000313" key="6">
    <source>
        <dbReference type="Proteomes" id="UP000606490"/>
    </source>
</evidence>
<proteinExistence type="predicted"/>
<evidence type="ECO:0000256" key="2">
    <source>
        <dbReference type="ARBA" id="ARBA00022679"/>
    </source>
</evidence>